<reference evidence="2 3" key="1">
    <citation type="submission" date="2019-08" db="EMBL/GenBank/DDBJ databases">
        <authorList>
            <person name="Peeters C."/>
        </authorList>
    </citation>
    <scope>NUCLEOTIDE SEQUENCE [LARGE SCALE GENOMIC DNA]</scope>
    <source>
        <strain evidence="2 3">LMG 31115</strain>
    </source>
</reference>
<sequence length="303" mass="33029">MPVIPSTALSPSVFSPPATPLATIAPLAFAASPATAASLAPVGGQSAHDRSPALDGRLAQSLRADLRSAVNANAEARTRRSVYDHRLVKRAITNLIYEMQAANERGDRPFSNRELLGRLIELAPGDGIRPEAIPQLMDLRLPSLLLTERGFEPGTMDALYYNIGKLRSSSLWLAPTLQYVAEGRALLNSLIRLNHEENLANELDLRTNVAVMVHAKANNVPGLEDWAATDGYPPHLIATRAVAVDHINHERGKLTVVEAQIEARRIDAGYDAVDAFDSAFMWLFNLVQQVPPIVTAPFEALRR</sequence>
<dbReference type="Proteomes" id="UP000333828">
    <property type="component" value="Unassembled WGS sequence"/>
</dbReference>
<accession>A0A5E4RW86</accession>
<protein>
    <submittedName>
        <fullName evidence="2">Uncharacterized protein</fullName>
    </submittedName>
</protein>
<dbReference type="AlphaFoldDB" id="A0A5E4RW86"/>
<dbReference type="RefSeq" id="WP_150682696.1">
    <property type="nucleotide sequence ID" value="NZ_CABPSI010000001.1"/>
</dbReference>
<evidence type="ECO:0000256" key="1">
    <source>
        <dbReference type="SAM" id="SignalP"/>
    </source>
</evidence>
<keyword evidence="1" id="KW-0732">Signal</keyword>
<proteinExistence type="predicted"/>
<dbReference type="EMBL" id="CABPSI010000001">
    <property type="protein sequence ID" value="VVD67507.1"/>
    <property type="molecule type" value="Genomic_DNA"/>
</dbReference>
<evidence type="ECO:0000313" key="2">
    <source>
        <dbReference type="EMBL" id="VVD67507.1"/>
    </source>
</evidence>
<organism evidence="2 3">
    <name type="scientific">Pandoraea iniqua</name>
    <dbReference type="NCBI Taxonomy" id="2508288"/>
    <lineage>
        <taxon>Bacteria</taxon>
        <taxon>Pseudomonadati</taxon>
        <taxon>Pseudomonadota</taxon>
        <taxon>Betaproteobacteria</taxon>
        <taxon>Burkholderiales</taxon>
        <taxon>Burkholderiaceae</taxon>
        <taxon>Pandoraea</taxon>
    </lineage>
</organism>
<feature type="signal peptide" evidence="1">
    <location>
        <begin position="1"/>
        <end position="36"/>
    </location>
</feature>
<gene>
    <name evidence="2" type="ORF">PIN31115_00421</name>
</gene>
<evidence type="ECO:0000313" key="3">
    <source>
        <dbReference type="Proteomes" id="UP000333828"/>
    </source>
</evidence>
<name>A0A5E4RW86_9BURK</name>
<keyword evidence="3" id="KW-1185">Reference proteome</keyword>
<feature type="chain" id="PRO_5023143173" evidence="1">
    <location>
        <begin position="37"/>
        <end position="303"/>
    </location>
</feature>